<feature type="signal peptide" evidence="2">
    <location>
        <begin position="1"/>
        <end position="26"/>
    </location>
</feature>
<dbReference type="RefSeq" id="WP_011186797.1">
    <property type="nucleotide sequence ID" value="NZ_LNZG01000019.1"/>
</dbReference>
<keyword evidence="2" id="KW-0732">Signal</keyword>
<evidence type="ECO:0000256" key="2">
    <source>
        <dbReference type="SAM" id="SignalP"/>
    </source>
</evidence>
<evidence type="ECO:0000313" key="4">
    <source>
        <dbReference type="Proteomes" id="UP000094426"/>
    </source>
</evidence>
<feature type="region of interest" description="Disordered" evidence="1">
    <location>
        <begin position="24"/>
        <end position="47"/>
    </location>
</feature>
<reference evidence="3 4" key="1">
    <citation type="submission" date="2015-11" db="EMBL/GenBank/DDBJ databases">
        <authorList>
            <person name="Zhang Y."/>
            <person name="Guo Z."/>
        </authorList>
    </citation>
    <scope>NUCLEOTIDE SEQUENCE [LARGE SCALE GENOMIC DNA]</scope>
    <source>
        <strain evidence="4">gdw1</strain>
    </source>
</reference>
<evidence type="ECO:0000256" key="1">
    <source>
        <dbReference type="SAM" id="MobiDB-lite"/>
    </source>
</evidence>
<sequence length="321" mass="34838">MKILTTIAALLLAGTLVVTTPAASPAAPLSRTSTGASAPSTGPLPSGNGQLVVVRELRVPVAWRESQTDLYGTVTLSNGKGPRQTSTAFSRSRYDPVAVDDQARTALAPNALTGSRVKISIDLWDHFPLIPLPVVPMPDAPQARGIIDTTNDLAGVYTKTIYGAGDRKVIITYSVQNEWQAWAVTAIRLDNTDYSEPADVYGHFAVCTDMPGLLDCVRRERLPYTIFDRSRSNYKEVYKGSNIYESSDPVYVYSWIEGSRSSMRTTGYLYDSRFWRRDGTILSLPEAVASAGKGESQYTVPSSGPNGGVTVFLYTKTGSAY</sequence>
<protein>
    <recommendedName>
        <fullName evidence="5">Secreted protein</fullName>
    </recommendedName>
</protein>
<evidence type="ECO:0000313" key="3">
    <source>
        <dbReference type="EMBL" id="ODA90151.1"/>
    </source>
</evidence>
<dbReference type="EMBL" id="LNZG01000019">
    <property type="protein sequence ID" value="ODA90151.1"/>
    <property type="molecule type" value="Genomic_DNA"/>
</dbReference>
<name>A0A1E2SKA3_LEIXY</name>
<evidence type="ECO:0008006" key="5">
    <source>
        <dbReference type="Google" id="ProtNLM"/>
    </source>
</evidence>
<comment type="caution">
    <text evidence="3">The sequence shown here is derived from an EMBL/GenBank/DDBJ whole genome shotgun (WGS) entry which is preliminary data.</text>
</comment>
<accession>A0A1E2SKA3</accession>
<gene>
    <name evidence="3" type="ORF">ATY41_11165</name>
</gene>
<dbReference type="Proteomes" id="UP000094426">
    <property type="component" value="Unassembled WGS sequence"/>
</dbReference>
<dbReference type="OrthoDB" id="4982834at2"/>
<feature type="chain" id="PRO_5038987964" description="Secreted protein" evidence="2">
    <location>
        <begin position="27"/>
        <end position="321"/>
    </location>
</feature>
<organism evidence="3 4">
    <name type="scientific">Leifsonia xyli subsp. xyli</name>
    <dbReference type="NCBI Taxonomy" id="59736"/>
    <lineage>
        <taxon>Bacteria</taxon>
        <taxon>Bacillati</taxon>
        <taxon>Actinomycetota</taxon>
        <taxon>Actinomycetes</taxon>
        <taxon>Micrococcales</taxon>
        <taxon>Microbacteriaceae</taxon>
        <taxon>Leifsonia</taxon>
    </lineage>
</organism>
<proteinExistence type="predicted"/>
<dbReference type="AlphaFoldDB" id="A0A1E2SKA3"/>
<feature type="compositionally biased region" description="Low complexity" evidence="1">
    <location>
        <begin position="24"/>
        <end position="34"/>
    </location>
</feature>